<sequence>MRFSPDQSDNLFTDVEESMCTSIIEYILGAREADESLDAQDDDDNADDVSSDEDYAEIAEIKRNLIPFKYSRTQMEKIVKDYDDNGLSFADIQHQYRMVNSRAEIGRKRKYVNHSVKLEEAEIKNDLLRAFQDWVKNGHHINDRDLHLEALEIARRKMHTNFKASPHFIMEFKKKSKIVSRKITHSATTKHFVDVEHQKAVCQKFRSSTPTKLRCEENRKYLRGVELMATGGQPSSNSHDNQELEKRVLSLCFFAKEVHLVICFVGDIAFAKKNAVSYVKKLLQLNIPVHKVSLGSGMPDTECDSLIDQILKNVISRKSLRNMTFKCFASSWNFLDGMFNRAEFETLELSVGGTQCEHAWRYILSQWMLGAISCSARKTFHSRSVHSSVFPYLHLVNRSDIEEVDRTIVRINDFRLSSELIKRIKKHEHLSSPYYVVYALNHPTRSDVAYIVARVWERIDTLLWNAPYARGTPEFVEYAKSEIQLMYIGDVASMMFWVTLIFPPS</sequence>
<evidence type="ECO:0000313" key="2">
    <source>
        <dbReference type="Proteomes" id="UP001175271"/>
    </source>
</evidence>
<accession>A0AA39HHR4</accession>
<reference evidence="1" key="1">
    <citation type="submission" date="2023-06" db="EMBL/GenBank/DDBJ databases">
        <title>Genomic analysis of the entomopathogenic nematode Steinernema hermaphroditum.</title>
        <authorList>
            <person name="Schwarz E.M."/>
            <person name="Heppert J.K."/>
            <person name="Baniya A."/>
            <person name="Schwartz H.T."/>
            <person name="Tan C.-H."/>
            <person name="Antoshechkin I."/>
            <person name="Sternberg P.W."/>
            <person name="Goodrich-Blair H."/>
            <person name="Dillman A.R."/>
        </authorList>
    </citation>
    <scope>NUCLEOTIDE SEQUENCE</scope>
    <source>
        <strain evidence="1">PS9179</strain>
        <tissue evidence="1">Whole animal</tissue>
    </source>
</reference>
<gene>
    <name evidence="1" type="ORF">QR680_018372</name>
</gene>
<dbReference type="EMBL" id="JAUCMV010000004">
    <property type="protein sequence ID" value="KAK0406103.1"/>
    <property type="molecule type" value="Genomic_DNA"/>
</dbReference>
<dbReference type="AlphaFoldDB" id="A0AA39HHR4"/>
<dbReference type="Proteomes" id="UP001175271">
    <property type="component" value="Unassembled WGS sequence"/>
</dbReference>
<name>A0AA39HHR4_9BILA</name>
<keyword evidence="2" id="KW-1185">Reference proteome</keyword>
<evidence type="ECO:0000313" key="1">
    <source>
        <dbReference type="EMBL" id="KAK0406103.1"/>
    </source>
</evidence>
<protein>
    <recommendedName>
        <fullName evidence="3">HTH CENPB-type domain-containing protein</fullName>
    </recommendedName>
</protein>
<comment type="caution">
    <text evidence="1">The sequence shown here is derived from an EMBL/GenBank/DDBJ whole genome shotgun (WGS) entry which is preliminary data.</text>
</comment>
<evidence type="ECO:0008006" key="3">
    <source>
        <dbReference type="Google" id="ProtNLM"/>
    </source>
</evidence>
<proteinExistence type="predicted"/>
<organism evidence="1 2">
    <name type="scientific">Steinernema hermaphroditum</name>
    <dbReference type="NCBI Taxonomy" id="289476"/>
    <lineage>
        <taxon>Eukaryota</taxon>
        <taxon>Metazoa</taxon>
        <taxon>Ecdysozoa</taxon>
        <taxon>Nematoda</taxon>
        <taxon>Chromadorea</taxon>
        <taxon>Rhabditida</taxon>
        <taxon>Tylenchina</taxon>
        <taxon>Panagrolaimomorpha</taxon>
        <taxon>Strongyloidoidea</taxon>
        <taxon>Steinernematidae</taxon>
        <taxon>Steinernema</taxon>
    </lineage>
</organism>